<accession>A0ABN7KHY0</accession>
<organism evidence="1 2">
    <name type="scientific">Nitrospira defluvii</name>
    <dbReference type="NCBI Taxonomy" id="330214"/>
    <lineage>
        <taxon>Bacteria</taxon>
        <taxon>Pseudomonadati</taxon>
        <taxon>Nitrospirota</taxon>
        <taxon>Nitrospiria</taxon>
        <taxon>Nitrospirales</taxon>
        <taxon>Nitrospiraceae</taxon>
        <taxon>Nitrospira</taxon>
    </lineage>
</organism>
<reference evidence="1 2" key="1">
    <citation type="submission" date="2021-02" db="EMBL/GenBank/DDBJ databases">
        <authorList>
            <person name="Han P."/>
        </authorList>
    </citation>
    <scope>NUCLEOTIDE SEQUENCE [LARGE SCALE GENOMIC DNA]</scope>
    <source>
        <strain evidence="1">Candidatus Nitrospira sp. ZN2</strain>
    </source>
</reference>
<keyword evidence="2" id="KW-1185">Reference proteome</keyword>
<comment type="caution">
    <text evidence="1">The sequence shown here is derived from an EMBL/GenBank/DDBJ whole genome shotgun (WGS) entry which is preliminary data.</text>
</comment>
<protein>
    <submittedName>
        <fullName evidence="1">Uncharacterized protein</fullName>
    </submittedName>
</protein>
<gene>
    <name evidence="1" type="ORF">NSPZN2_10380</name>
</gene>
<proteinExistence type="predicted"/>
<evidence type="ECO:0000313" key="2">
    <source>
        <dbReference type="Proteomes" id="UP000675880"/>
    </source>
</evidence>
<evidence type="ECO:0000313" key="1">
    <source>
        <dbReference type="EMBL" id="CAE6694336.1"/>
    </source>
</evidence>
<dbReference type="Proteomes" id="UP000675880">
    <property type="component" value="Unassembled WGS sequence"/>
</dbReference>
<dbReference type="RefSeq" id="WP_213040271.1">
    <property type="nucleotide sequence ID" value="NZ_CAJNBJ010000001.1"/>
</dbReference>
<dbReference type="EMBL" id="CAJNBJ010000001">
    <property type="protein sequence ID" value="CAE6694336.1"/>
    <property type="molecule type" value="Genomic_DNA"/>
</dbReference>
<name>A0ABN7KHY0_9BACT</name>
<sequence length="78" mass="8483">MVALHRKGTAIGKVFIEGHNDSGLLLRSGEDLFTSLPGQSHITGVEDSPRRLQQLQPRNDGLGNILVEKDGQAVRHAE</sequence>